<dbReference type="eggNOG" id="COG1175">
    <property type="taxonomic scope" value="Bacteria"/>
</dbReference>
<dbReference type="KEGG" id="nml:Namu_5151"/>
<comment type="similarity">
    <text evidence="7">Belongs to the binding-protein-dependent transport system permease family.</text>
</comment>
<organism evidence="9 10">
    <name type="scientific">Nakamurella multipartita (strain ATCC 700099 / DSM 44233 / CIP 104796 / JCM 9543 / NBRC 105858 / Y-104)</name>
    <name type="common">Microsphaera multipartita</name>
    <dbReference type="NCBI Taxonomy" id="479431"/>
    <lineage>
        <taxon>Bacteria</taxon>
        <taxon>Bacillati</taxon>
        <taxon>Actinomycetota</taxon>
        <taxon>Actinomycetes</taxon>
        <taxon>Nakamurellales</taxon>
        <taxon>Nakamurellaceae</taxon>
        <taxon>Nakamurella</taxon>
    </lineage>
</organism>
<feature type="transmembrane region" description="Helical" evidence="7">
    <location>
        <begin position="14"/>
        <end position="35"/>
    </location>
</feature>
<dbReference type="GO" id="GO:0055085">
    <property type="term" value="P:transmembrane transport"/>
    <property type="evidence" value="ECO:0007669"/>
    <property type="project" value="InterPro"/>
</dbReference>
<dbReference type="SUPFAM" id="SSF161098">
    <property type="entry name" value="MetI-like"/>
    <property type="match status" value="1"/>
</dbReference>
<dbReference type="STRING" id="479431.Namu_5151"/>
<name>C8XC26_NAKMY</name>
<evidence type="ECO:0000256" key="1">
    <source>
        <dbReference type="ARBA" id="ARBA00004651"/>
    </source>
</evidence>
<dbReference type="InterPro" id="IPR035906">
    <property type="entry name" value="MetI-like_sf"/>
</dbReference>
<keyword evidence="3" id="KW-1003">Cell membrane</keyword>
<gene>
    <name evidence="9" type="ordered locus">Namu_5151</name>
</gene>
<keyword evidence="6 7" id="KW-0472">Membrane</keyword>
<evidence type="ECO:0000259" key="8">
    <source>
        <dbReference type="PROSITE" id="PS50928"/>
    </source>
</evidence>
<dbReference type="Pfam" id="PF00528">
    <property type="entry name" value="BPD_transp_1"/>
    <property type="match status" value="1"/>
</dbReference>
<keyword evidence="4 7" id="KW-0812">Transmembrane</keyword>
<dbReference type="Gene3D" id="1.10.3720.10">
    <property type="entry name" value="MetI-like"/>
    <property type="match status" value="1"/>
</dbReference>
<evidence type="ECO:0000256" key="4">
    <source>
        <dbReference type="ARBA" id="ARBA00022692"/>
    </source>
</evidence>
<evidence type="ECO:0000256" key="3">
    <source>
        <dbReference type="ARBA" id="ARBA00022475"/>
    </source>
</evidence>
<dbReference type="InterPro" id="IPR000515">
    <property type="entry name" value="MetI-like"/>
</dbReference>
<dbReference type="GO" id="GO:0005886">
    <property type="term" value="C:plasma membrane"/>
    <property type="evidence" value="ECO:0007669"/>
    <property type="project" value="UniProtKB-SubCell"/>
</dbReference>
<comment type="subcellular location">
    <subcellularLocation>
        <location evidence="1 7">Cell membrane</location>
        <topology evidence="1 7">Multi-pass membrane protein</topology>
    </subcellularLocation>
</comment>
<feature type="transmembrane region" description="Helical" evidence="7">
    <location>
        <begin position="255"/>
        <end position="280"/>
    </location>
</feature>
<proteinExistence type="inferred from homology"/>
<evidence type="ECO:0000313" key="9">
    <source>
        <dbReference type="EMBL" id="ACV81420.1"/>
    </source>
</evidence>
<keyword evidence="10" id="KW-1185">Reference proteome</keyword>
<feature type="transmembrane region" description="Helical" evidence="7">
    <location>
        <begin position="155"/>
        <end position="175"/>
    </location>
</feature>
<dbReference type="CDD" id="cd06261">
    <property type="entry name" value="TM_PBP2"/>
    <property type="match status" value="1"/>
</dbReference>
<evidence type="ECO:0000256" key="7">
    <source>
        <dbReference type="RuleBase" id="RU363032"/>
    </source>
</evidence>
<evidence type="ECO:0000256" key="5">
    <source>
        <dbReference type="ARBA" id="ARBA00022989"/>
    </source>
</evidence>
<feature type="transmembrane region" description="Helical" evidence="7">
    <location>
        <begin position="123"/>
        <end position="143"/>
    </location>
</feature>
<dbReference type="Proteomes" id="UP000002218">
    <property type="component" value="Chromosome"/>
</dbReference>
<dbReference type="RefSeq" id="WP_015750227.1">
    <property type="nucleotide sequence ID" value="NC_013235.1"/>
</dbReference>
<keyword evidence="5 7" id="KW-1133">Transmembrane helix</keyword>
<dbReference type="HOGENOM" id="CLU_016047_0_0_11"/>
<feature type="transmembrane region" description="Helical" evidence="7">
    <location>
        <begin position="212"/>
        <end position="234"/>
    </location>
</feature>
<reference evidence="9 10" key="2">
    <citation type="journal article" date="2010" name="Stand. Genomic Sci.">
        <title>Complete genome sequence of Nakamurella multipartita type strain (Y-104).</title>
        <authorList>
            <person name="Tice H."/>
            <person name="Mayilraj S."/>
            <person name="Sims D."/>
            <person name="Lapidus A."/>
            <person name="Nolan M."/>
            <person name="Lucas S."/>
            <person name="Glavina Del Rio T."/>
            <person name="Copeland A."/>
            <person name="Cheng J.F."/>
            <person name="Meincke L."/>
            <person name="Bruce D."/>
            <person name="Goodwin L."/>
            <person name="Pitluck S."/>
            <person name="Ivanova N."/>
            <person name="Mavromatis K."/>
            <person name="Ovchinnikova G."/>
            <person name="Pati A."/>
            <person name="Chen A."/>
            <person name="Palaniappan K."/>
            <person name="Land M."/>
            <person name="Hauser L."/>
            <person name="Chang Y.J."/>
            <person name="Jeffries C.D."/>
            <person name="Detter J.C."/>
            <person name="Brettin T."/>
            <person name="Rohde M."/>
            <person name="Goker M."/>
            <person name="Bristow J."/>
            <person name="Eisen J.A."/>
            <person name="Markowitz V."/>
            <person name="Hugenholtz P."/>
            <person name="Kyrpides N.C."/>
            <person name="Klenk H.P."/>
            <person name="Chen F."/>
        </authorList>
    </citation>
    <scope>NUCLEOTIDE SEQUENCE [LARGE SCALE GENOMIC DNA]</scope>
    <source>
        <strain evidence="10">ATCC 700099 / DSM 44233 / CIP 104796 / JCM 9543 / NBRC 105858 / Y-104</strain>
    </source>
</reference>
<accession>C8XC26</accession>
<sequence>MDWFLRPESVTDKLLVMVVAILLFVVVLGGILWLIDRPKVPLWVLVAGFLGPVTIALAVGLFYPAALTVWRSFQVSSVVLGDNGKPIIDRATGQRSTALSFSLDNYKEVFTDPNFQKVLINTAIWVIFVPIVATIFGLVYAVIVDRTRFEKVAKALIFLPMAISMVGASIIWKFVYEYRQAGVPQIGLGNQILVWLGLDPYQFLITEPWNTFFLIVVMIWIQAGFAMTLLSAAIKAVPDDIVEAAQLDGATGFKLFMKVTVPTIRPAIVVVLTTIAMATLKAFDIVRTMTGGNFGTSVVANEFYTQSFRQGEEGKGLGAALAVILFVIIIPVIAYNVRQMRLVEETR</sequence>
<feature type="transmembrane region" description="Helical" evidence="7">
    <location>
        <begin position="42"/>
        <end position="63"/>
    </location>
</feature>
<dbReference type="InParanoid" id="C8XC26"/>
<protein>
    <submittedName>
        <fullName evidence="9">Binding-protein-dependent transport systems inner membrane component</fullName>
    </submittedName>
</protein>
<dbReference type="PROSITE" id="PS50928">
    <property type="entry name" value="ABC_TM1"/>
    <property type="match status" value="1"/>
</dbReference>
<evidence type="ECO:0000313" key="10">
    <source>
        <dbReference type="Proteomes" id="UP000002218"/>
    </source>
</evidence>
<dbReference type="AlphaFoldDB" id="C8XC26"/>
<dbReference type="PANTHER" id="PTHR30193:SF18">
    <property type="entry name" value="OSMOPROTECTIVE COMPOUNDS UPTAKE PERMEASE PROTEIN GGTC"/>
    <property type="match status" value="1"/>
</dbReference>
<feature type="domain" description="ABC transmembrane type-1" evidence="8">
    <location>
        <begin position="119"/>
        <end position="336"/>
    </location>
</feature>
<keyword evidence="2 7" id="KW-0813">Transport</keyword>
<dbReference type="EMBL" id="CP001737">
    <property type="protein sequence ID" value="ACV81420.1"/>
    <property type="molecule type" value="Genomic_DNA"/>
</dbReference>
<evidence type="ECO:0000256" key="2">
    <source>
        <dbReference type="ARBA" id="ARBA00022448"/>
    </source>
</evidence>
<dbReference type="InterPro" id="IPR051393">
    <property type="entry name" value="ABC_transporter_permease"/>
</dbReference>
<dbReference type="PANTHER" id="PTHR30193">
    <property type="entry name" value="ABC TRANSPORTER PERMEASE PROTEIN"/>
    <property type="match status" value="1"/>
</dbReference>
<evidence type="ECO:0000256" key="6">
    <source>
        <dbReference type="ARBA" id="ARBA00023136"/>
    </source>
</evidence>
<feature type="transmembrane region" description="Helical" evidence="7">
    <location>
        <begin position="317"/>
        <end position="337"/>
    </location>
</feature>
<reference evidence="10" key="1">
    <citation type="submission" date="2009-09" db="EMBL/GenBank/DDBJ databases">
        <title>The complete genome of Nakamurella multipartita DSM 44233.</title>
        <authorList>
            <consortium name="US DOE Joint Genome Institute (JGI-PGF)"/>
            <person name="Lucas S."/>
            <person name="Copeland A."/>
            <person name="Lapidus A."/>
            <person name="Glavina del Rio T."/>
            <person name="Dalin E."/>
            <person name="Tice H."/>
            <person name="Bruce D."/>
            <person name="Goodwin L."/>
            <person name="Pitluck S."/>
            <person name="Kyrpides N."/>
            <person name="Mavromatis K."/>
            <person name="Ivanova N."/>
            <person name="Ovchinnikova G."/>
            <person name="Sims D."/>
            <person name="Meincke L."/>
            <person name="Brettin T."/>
            <person name="Detter J.C."/>
            <person name="Han C."/>
            <person name="Larimer F."/>
            <person name="Land M."/>
            <person name="Hauser L."/>
            <person name="Markowitz V."/>
            <person name="Cheng J.-F."/>
            <person name="Hugenholtz P."/>
            <person name="Woyke T."/>
            <person name="Wu D."/>
            <person name="Klenk H.-P."/>
            <person name="Eisen J.A."/>
        </authorList>
    </citation>
    <scope>NUCLEOTIDE SEQUENCE [LARGE SCALE GENOMIC DNA]</scope>
    <source>
        <strain evidence="10">ATCC 700099 / DSM 44233 / CIP 104796 / JCM 9543 / NBRC 105858 / Y-104</strain>
    </source>
</reference>